<comment type="caution">
    <text evidence="2">The sequence shown here is derived from an EMBL/GenBank/DDBJ whole genome shotgun (WGS) entry which is preliminary data.</text>
</comment>
<dbReference type="EMBL" id="BQNB010009356">
    <property type="protein sequence ID" value="GJS62376.1"/>
    <property type="molecule type" value="Genomic_DNA"/>
</dbReference>
<organism evidence="2 3">
    <name type="scientific">Tanacetum coccineum</name>
    <dbReference type="NCBI Taxonomy" id="301880"/>
    <lineage>
        <taxon>Eukaryota</taxon>
        <taxon>Viridiplantae</taxon>
        <taxon>Streptophyta</taxon>
        <taxon>Embryophyta</taxon>
        <taxon>Tracheophyta</taxon>
        <taxon>Spermatophyta</taxon>
        <taxon>Magnoliopsida</taxon>
        <taxon>eudicotyledons</taxon>
        <taxon>Gunneridae</taxon>
        <taxon>Pentapetalae</taxon>
        <taxon>asterids</taxon>
        <taxon>campanulids</taxon>
        <taxon>Asterales</taxon>
        <taxon>Asteraceae</taxon>
        <taxon>Asteroideae</taxon>
        <taxon>Anthemideae</taxon>
        <taxon>Anthemidinae</taxon>
        <taxon>Tanacetum</taxon>
    </lineage>
</organism>
<keyword evidence="3" id="KW-1185">Reference proteome</keyword>
<feature type="compositionally biased region" description="Low complexity" evidence="1">
    <location>
        <begin position="400"/>
        <end position="415"/>
    </location>
</feature>
<reference evidence="2" key="2">
    <citation type="submission" date="2022-01" db="EMBL/GenBank/DDBJ databases">
        <authorList>
            <person name="Yamashiro T."/>
            <person name="Shiraishi A."/>
            <person name="Satake H."/>
            <person name="Nakayama K."/>
        </authorList>
    </citation>
    <scope>NUCLEOTIDE SEQUENCE</scope>
</reference>
<feature type="region of interest" description="Disordered" evidence="1">
    <location>
        <begin position="216"/>
        <end position="256"/>
    </location>
</feature>
<sequence length="827" mass="93001">MASMIEVINLESSMTPLPYSDKKWKKKSLAVSQPKPKTQGPKASEALPQKRKKPKTQKTPVVQTTITPPSEKVPTEDSDKTQSGTRKSKPFPEGKPTNSKDLEGNIQPAGMKLPSTPLDKGTRKSQPLPEGKTTNVKDPGGNIQPIGMGSPSTHPDDGISKTQPLPEGTNIDPNDSGSLTQLADRTSSEVEPNIDTIILTTVADIQALLEDFEDELKDTSDDDSPSPHKEQSKSSKDKKTDASDSESSSCSETFKPYDNYMPITERQIRTGQASGLNRILDNLKEVQNVVKEDLALNKKVLETIVDSLQADVTTQNDHLAKWTESSALMAWSVGPQMIRIENTQAYIYFGIASLQDTSEIKNMMTKIFCAFNGQSFSDLLSSVLKTTLTITEGPITVRGESSTHTTTISPTIETPSHTKGEKDEIITEETVEKEPEKEPEKVFEVETVEKEHVQEPQPDKRKGKVTDAAESPPKLVKASTKVCPNPDAPMLVPYEIHGKMYQLVEEQIQAQLYKEEKLEKAAREVRLSKPELIKVVHEEATKLGVDLKVLSSEKGGQEFVKIHDTEMKVLKRERLEKLVKAKELMKKRIDQYIYRGIDRMNFEVHNPFRFYDFRVTELDKLGPIIQKKKNKVVGELMTSPGKRYARLKVIPEELGINPTLPAPGQVLSLTSGRKRKQQELEPEVLNYYGVFDMHRVLILQDHFMDFLCIKTMIKGKKRTRDWFLGSVGREKWLWGSRINRCADRSFVSTAFSSLLDVTPYALDNKYDVKPADGKIIRVDTKRCHVFLAHITEKKPKDKSEEKRLEDVPTERDFPEVFPEDLPGLLPI</sequence>
<evidence type="ECO:0000313" key="2">
    <source>
        <dbReference type="EMBL" id="GJS62376.1"/>
    </source>
</evidence>
<feature type="compositionally biased region" description="Basic and acidic residues" evidence="1">
    <location>
        <begin position="416"/>
        <end position="467"/>
    </location>
</feature>
<feature type="compositionally biased region" description="Polar residues" evidence="1">
    <location>
        <begin position="171"/>
        <end position="185"/>
    </location>
</feature>
<dbReference type="Proteomes" id="UP001151760">
    <property type="component" value="Unassembled WGS sequence"/>
</dbReference>
<feature type="compositionally biased region" description="Basic and acidic residues" evidence="1">
    <location>
        <begin position="795"/>
        <end position="814"/>
    </location>
</feature>
<reference evidence="2" key="1">
    <citation type="journal article" date="2022" name="Int. J. Mol. Sci.">
        <title>Draft Genome of Tanacetum Coccineum: Genomic Comparison of Closely Related Tanacetum-Family Plants.</title>
        <authorList>
            <person name="Yamashiro T."/>
            <person name="Shiraishi A."/>
            <person name="Nakayama K."/>
            <person name="Satake H."/>
        </authorList>
    </citation>
    <scope>NUCLEOTIDE SEQUENCE</scope>
</reference>
<accession>A0ABQ4XB05</accession>
<protein>
    <submittedName>
        <fullName evidence="2">Uncharacterized protein</fullName>
    </submittedName>
</protein>
<name>A0ABQ4XB05_9ASTR</name>
<feature type="compositionally biased region" description="Low complexity" evidence="1">
    <location>
        <begin position="57"/>
        <end position="69"/>
    </location>
</feature>
<evidence type="ECO:0000313" key="3">
    <source>
        <dbReference type="Proteomes" id="UP001151760"/>
    </source>
</evidence>
<feature type="region of interest" description="Disordered" evidence="1">
    <location>
        <begin position="1"/>
        <end position="189"/>
    </location>
</feature>
<feature type="region of interest" description="Disordered" evidence="1">
    <location>
        <begin position="398"/>
        <end position="482"/>
    </location>
</feature>
<proteinExistence type="predicted"/>
<gene>
    <name evidence="2" type="ORF">Tco_0657160</name>
</gene>
<evidence type="ECO:0000256" key="1">
    <source>
        <dbReference type="SAM" id="MobiDB-lite"/>
    </source>
</evidence>
<feature type="region of interest" description="Disordered" evidence="1">
    <location>
        <begin position="795"/>
        <end position="827"/>
    </location>
</feature>
<feature type="compositionally biased region" description="Basic and acidic residues" evidence="1">
    <location>
        <begin position="225"/>
        <end position="242"/>
    </location>
</feature>